<dbReference type="GO" id="GO:0030288">
    <property type="term" value="C:outer membrane-bounded periplasmic space"/>
    <property type="evidence" value="ECO:0007669"/>
    <property type="project" value="TreeGrafter"/>
</dbReference>
<dbReference type="InterPro" id="IPR036034">
    <property type="entry name" value="PDZ_sf"/>
</dbReference>
<evidence type="ECO:0000313" key="5">
    <source>
        <dbReference type="Proteomes" id="UP000612362"/>
    </source>
</evidence>
<dbReference type="GO" id="GO:0006508">
    <property type="term" value="P:proteolysis"/>
    <property type="evidence" value="ECO:0007669"/>
    <property type="project" value="InterPro"/>
</dbReference>
<dbReference type="GO" id="GO:0004175">
    <property type="term" value="F:endopeptidase activity"/>
    <property type="evidence" value="ECO:0007669"/>
    <property type="project" value="TreeGrafter"/>
</dbReference>
<dbReference type="EMBL" id="BNJF01000004">
    <property type="protein sequence ID" value="GHO49031.1"/>
    <property type="molecule type" value="Genomic_DNA"/>
</dbReference>
<dbReference type="PANTHER" id="PTHR32060:SF30">
    <property type="entry name" value="CARBOXY-TERMINAL PROCESSING PROTEASE CTPA"/>
    <property type="match status" value="1"/>
</dbReference>
<dbReference type="InterPro" id="IPR001478">
    <property type="entry name" value="PDZ"/>
</dbReference>
<accession>A0A8J3MWI5</accession>
<name>A0A8J3MWI5_9CHLR</name>
<feature type="domain" description="PDZ" evidence="3">
    <location>
        <begin position="180"/>
        <end position="257"/>
    </location>
</feature>
<keyword evidence="2" id="KW-1133">Transmembrane helix</keyword>
<dbReference type="Gene3D" id="2.30.42.10">
    <property type="match status" value="1"/>
</dbReference>
<comment type="caution">
    <text evidence="4">The sequence shown here is derived from an EMBL/GenBank/DDBJ whole genome shotgun (WGS) entry which is preliminary data.</text>
</comment>
<feature type="region of interest" description="Disordered" evidence="1">
    <location>
        <begin position="56"/>
        <end position="76"/>
    </location>
</feature>
<evidence type="ECO:0000256" key="1">
    <source>
        <dbReference type="SAM" id="MobiDB-lite"/>
    </source>
</evidence>
<protein>
    <recommendedName>
        <fullName evidence="3">PDZ domain-containing protein</fullName>
    </recommendedName>
</protein>
<dbReference type="InterPro" id="IPR029045">
    <property type="entry name" value="ClpP/crotonase-like_dom_sf"/>
</dbReference>
<proteinExistence type="predicted"/>
<keyword evidence="2" id="KW-0812">Transmembrane</keyword>
<evidence type="ECO:0000256" key="2">
    <source>
        <dbReference type="SAM" id="Phobius"/>
    </source>
</evidence>
<dbReference type="PROSITE" id="PS50106">
    <property type="entry name" value="PDZ"/>
    <property type="match status" value="1"/>
</dbReference>
<dbReference type="GO" id="GO:0007165">
    <property type="term" value="P:signal transduction"/>
    <property type="evidence" value="ECO:0007669"/>
    <property type="project" value="TreeGrafter"/>
</dbReference>
<sequence length="342" mass="37053">MSAVSEKPTSKGETPVSLPNRQWWRNDGATLVRLLIVVGLIAGSFWYLASRAASPTVTGTSSCDARPRSFEPGATPAASSIHTIKQAYNCILDTYPTALDHRKLLQHAMSGMVNYLVQQHQDQRSAVLPALAGDRQQDWQAFEQTYATMTTHHSLNQQKLVAAAITEMVDGLHDNHAHYLPALPEDSQPGPQVGLGIRLSIYHDQFADALPPLYIQSIDPGSPAEQAGLRPGDTIVTVNGLPPFLNQKPVPEVMNQIFSLAPVQLQVQHPGSDEIISVHLVPASYPEIPFVSTRMLPGNILYIRLTAFQRGAADQIRSAVQQAGGTQLKGLVLDLRGNGGGK</sequence>
<dbReference type="SMART" id="SM00228">
    <property type="entry name" value="PDZ"/>
    <property type="match status" value="1"/>
</dbReference>
<dbReference type="Pfam" id="PF17820">
    <property type="entry name" value="PDZ_6"/>
    <property type="match status" value="1"/>
</dbReference>
<dbReference type="Pfam" id="PF03572">
    <property type="entry name" value="Peptidase_S41"/>
    <property type="match status" value="1"/>
</dbReference>
<dbReference type="PANTHER" id="PTHR32060">
    <property type="entry name" value="TAIL-SPECIFIC PROTEASE"/>
    <property type="match status" value="1"/>
</dbReference>
<dbReference type="GO" id="GO:0008236">
    <property type="term" value="F:serine-type peptidase activity"/>
    <property type="evidence" value="ECO:0007669"/>
    <property type="project" value="InterPro"/>
</dbReference>
<organism evidence="4 5">
    <name type="scientific">Ktedonospora formicarum</name>
    <dbReference type="NCBI Taxonomy" id="2778364"/>
    <lineage>
        <taxon>Bacteria</taxon>
        <taxon>Bacillati</taxon>
        <taxon>Chloroflexota</taxon>
        <taxon>Ktedonobacteria</taxon>
        <taxon>Ktedonobacterales</taxon>
        <taxon>Ktedonobacteraceae</taxon>
        <taxon>Ktedonospora</taxon>
    </lineage>
</organism>
<feature type="transmembrane region" description="Helical" evidence="2">
    <location>
        <begin position="31"/>
        <end position="49"/>
    </location>
</feature>
<keyword evidence="5" id="KW-1185">Reference proteome</keyword>
<dbReference type="InterPro" id="IPR041489">
    <property type="entry name" value="PDZ_6"/>
</dbReference>
<keyword evidence="2" id="KW-0472">Membrane</keyword>
<evidence type="ECO:0000259" key="3">
    <source>
        <dbReference type="PROSITE" id="PS50106"/>
    </source>
</evidence>
<evidence type="ECO:0000313" key="4">
    <source>
        <dbReference type="EMBL" id="GHO49031.1"/>
    </source>
</evidence>
<dbReference type="AlphaFoldDB" id="A0A8J3MWI5"/>
<dbReference type="Gene3D" id="3.90.226.10">
    <property type="entry name" value="2-enoyl-CoA Hydratase, Chain A, domain 1"/>
    <property type="match status" value="1"/>
</dbReference>
<dbReference type="SUPFAM" id="SSF52096">
    <property type="entry name" value="ClpP/crotonase"/>
    <property type="match status" value="1"/>
</dbReference>
<dbReference type="InterPro" id="IPR005151">
    <property type="entry name" value="Tail-specific_protease"/>
</dbReference>
<reference evidence="4" key="1">
    <citation type="submission" date="2020-10" db="EMBL/GenBank/DDBJ databases">
        <title>Taxonomic study of unclassified bacteria belonging to the class Ktedonobacteria.</title>
        <authorList>
            <person name="Yabe S."/>
            <person name="Wang C.M."/>
            <person name="Zheng Y."/>
            <person name="Sakai Y."/>
            <person name="Cavaletti L."/>
            <person name="Monciardini P."/>
            <person name="Donadio S."/>
        </authorList>
    </citation>
    <scope>NUCLEOTIDE SEQUENCE</scope>
    <source>
        <strain evidence="4">SOSP1-1</strain>
    </source>
</reference>
<gene>
    <name evidence="4" type="ORF">KSX_71940</name>
</gene>
<dbReference type="Proteomes" id="UP000612362">
    <property type="component" value="Unassembled WGS sequence"/>
</dbReference>
<dbReference type="SUPFAM" id="SSF50156">
    <property type="entry name" value="PDZ domain-like"/>
    <property type="match status" value="1"/>
</dbReference>